<organism evidence="2 3">
    <name type="scientific">Buddleja alternifolia</name>
    <dbReference type="NCBI Taxonomy" id="168488"/>
    <lineage>
        <taxon>Eukaryota</taxon>
        <taxon>Viridiplantae</taxon>
        <taxon>Streptophyta</taxon>
        <taxon>Embryophyta</taxon>
        <taxon>Tracheophyta</taxon>
        <taxon>Spermatophyta</taxon>
        <taxon>Magnoliopsida</taxon>
        <taxon>eudicotyledons</taxon>
        <taxon>Gunneridae</taxon>
        <taxon>Pentapetalae</taxon>
        <taxon>asterids</taxon>
        <taxon>lamiids</taxon>
        <taxon>Lamiales</taxon>
        <taxon>Scrophulariaceae</taxon>
        <taxon>Buddlejeae</taxon>
        <taxon>Buddleja</taxon>
    </lineage>
</organism>
<evidence type="ECO:0000313" key="3">
    <source>
        <dbReference type="Proteomes" id="UP000826271"/>
    </source>
</evidence>
<dbReference type="SUPFAM" id="SSF55961">
    <property type="entry name" value="Bet v1-like"/>
    <property type="match status" value="1"/>
</dbReference>
<evidence type="ECO:0000259" key="1">
    <source>
        <dbReference type="SMART" id="SM01037"/>
    </source>
</evidence>
<dbReference type="SMART" id="SM01037">
    <property type="entry name" value="Bet_v_1"/>
    <property type="match status" value="1"/>
</dbReference>
<feature type="domain" description="Bet v I/Major latex protein" evidence="1">
    <location>
        <begin position="2"/>
        <end position="152"/>
    </location>
</feature>
<gene>
    <name evidence="2" type="ORF">BUALT_Bualt05G0111000</name>
</gene>
<accession>A0AAV6XRI4</accession>
<comment type="caution">
    <text evidence="2">The sequence shown here is derived from an EMBL/GenBank/DDBJ whole genome shotgun (WGS) entry which is preliminary data.</text>
</comment>
<name>A0AAV6XRI4_9LAMI</name>
<keyword evidence="3" id="KW-1185">Reference proteome</keyword>
<dbReference type="PANTHER" id="PTHR31907">
    <property type="entry name" value="MLP-LIKE PROTEIN 423"/>
    <property type="match status" value="1"/>
</dbReference>
<evidence type="ECO:0000313" key="2">
    <source>
        <dbReference type="EMBL" id="KAG8382762.1"/>
    </source>
</evidence>
<proteinExistence type="predicted"/>
<dbReference type="InterPro" id="IPR000916">
    <property type="entry name" value="Bet_v_I/MLP"/>
</dbReference>
<dbReference type="Proteomes" id="UP000826271">
    <property type="component" value="Unassembled WGS sequence"/>
</dbReference>
<dbReference type="GO" id="GO:0006952">
    <property type="term" value="P:defense response"/>
    <property type="evidence" value="ECO:0007669"/>
    <property type="project" value="InterPro"/>
</dbReference>
<dbReference type="InterPro" id="IPR051761">
    <property type="entry name" value="MLP-like_ligand-binding"/>
</dbReference>
<dbReference type="AlphaFoldDB" id="A0AAV6XRI4"/>
<dbReference type="Gene3D" id="3.30.530.20">
    <property type="match status" value="1"/>
</dbReference>
<dbReference type="Pfam" id="PF00407">
    <property type="entry name" value="Bet_v_1"/>
    <property type="match status" value="1"/>
</dbReference>
<protein>
    <recommendedName>
        <fullName evidence="1">Bet v I/Major latex protein domain-containing protein</fullName>
    </recommendedName>
</protein>
<dbReference type="EMBL" id="WHWC01000005">
    <property type="protein sequence ID" value="KAG8382762.1"/>
    <property type="molecule type" value="Genomic_DNA"/>
</dbReference>
<reference evidence="2" key="1">
    <citation type="submission" date="2019-10" db="EMBL/GenBank/DDBJ databases">
        <authorList>
            <person name="Zhang R."/>
            <person name="Pan Y."/>
            <person name="Wang J."/>
            <person name="Ma R."/>
            <person name="Yu S."/>
        </authorList>
    </citation>
    <scope>NUCLEOTIDE SEQUENCE</scope>
    <source>
        <strain evidence="2">LA-IB0</strain>
        <tissue evidence="2">Leaf</tissue>
    </source>
</reference>
<sequence>MGPKGELVSQISIKSDGDVIIELFRDKPHHLPNICPDLIESVDLHSGQWGVVGSVVIWKYLLEGKKGVVSKDIIEATDEKKKSVTYNLMEGDLQEHYKTMKFTISVDTSEEDDVVTLIFEYEKNTEDVPVPYPVMDATVSVIKALERYQLQVPT</sequence>
<dbReference type="InterPro" id="IPR023393">
    <property type="entry name" value="START-like_dom_sf"/>
</dbReference>